<dbReference type="Gene3D" id="1.10.10.350">
    <property type="match status" value="1"/>
</dbReference>
<evidence type="ECO:0000256" key="3">
    <source>
        <dbReference type="ARBA" id="ARBA00011245"/>
    </source>
</evidence>
<evidence type="ECO:0000256" key="9">
    <source>
        <dbReference type="ARBA" id="ARBA00022917"/>
    </source>
</evidence>
<keyword evidence="10" id="KW-0030">Aminoacyl-tRNA synthetase</keyword>
<keyword evidence="8" id="KW-0067">ATP-binding</keyword>
<dbReference type="GO" id="GO:0008270">
    <property type="term" value="F:zinc ion binding"/>
    <property type="evidence" value="ECO:0007669"/>
    <property type="project" value="InterPro"/>
</dbReference>
<evidence type="ECO:0000256" key="1">
    <source>
        <dbReference type="ARBA" id="ARBA00004496"/>
    </source>
</evidence>
<feature type="domain" description="Glutamyl/glutaminyl-tRNA synthetase class Ib catalytic" evidence="13">
    <location>
        <begin position="5"/>
        <end position="306"/>
    </location>
</feature>
<evidence type="ECO:0000256" key="4">
    <source>
        <dbReference type="ARBA" id="ARBA00012835"/>
    </source>
</evidence>
<feature type="domain" description="Aminoacyl-tRNA synthetase class I anticodon-binding" evidence="14">
    <location>
        <begin position="319"/>
        <end position="466"/>
    </location>
</feature>
<dbReference type="InterPro" id="IPR049940">
    <property type="entry name" value="GluQ/Sye"/>
</dbReference>
<dbReference type="InterPro" id="IPR008925">
    <property type="entry name" value="aa_tRNA-synth_I_cd-bd_sf"/>
</dbReference>
<keyword evidence="9" id="KW-0648">Protein biosynthesis</keyword>
<evidence type="ECO:0000259" key="13">
    <source>
        <dbReference type="Pfam" id="PF00749"/>
    </source>
</evidence>
<evidence type="ECO:0000313" key="15">
    <source>
        <dbReference type="EMBL" id="SVA17904.1"/>
    </source>
</evidence>
<dbReference type="EMBL" id="UINC01004932">
    <property type="protein sequence ID" value="SVA17904.1"/>
    <property type="molecule type" value="Genomic_DNA"/>
</dbReference>
<keyword evidence="5" id="KW-0963">Cytoplasm</keyword>
<comment type="subunit">
    <text evidence="3">Monomer.</text>
</comment>
<dbReference type="SUPFAM" id="SSF48163">
    <property type="entry name" value="An anticodon-binding domain of class I aminoacyl-tRNA synthetases"/>
    <property type="match status" value="1"/>
</dbReference>
<evidence type="ECO:0000256" key="10">
    <source>
        <dbReference type="ARBA" id="ARBA00023146"/>
    </source>
</evidence>
<reference evidence="15" key="1">
    <citation type="submission" date="2018-05" db="EMBL/GenBank/DDBJ databases">
        <authorList>
            <person name="Lanie J.A."/>
            <person name="Ng W.-L."/>
            <person name="Kazmierczak K.M."/>
            <person name="Andrzejewski T.M."/>
            <person name="Davidsen T.M."/>
            <person name="Wayne K.J."/>
            <person name="Tettelin H."/>
            <person name="Glass J.I."/>
            <person name="Rusch D."/>
            <person name="Podicherti R."/>
            <person name="Tsui H.-C.T."/>
            <person name="Winkler M.E."/>
        </authorList>
    </citation>
    <scope>NUCLEOTIDE SEQUENCE</scope>
</reference>
<dbReference type="HAMAP" id="MF_00022">
    <property type="entry name" value="Glu_tRNA_synth_type1"/>
    <property type="match status" value="1"/>
</dbReference>
<evidence type="ECO:0000256" key="5">
    <source>
        <dbReference type="ARBA" id="ARBA00022490"/>
    </source>
</evidence>
<dbReference type="NCBIfam" id="TIGR00464">
    <property type="entry name" value="gltX_bact"/>
    <property type="match status" value="1"/>
</dbReference>
<evidence type="ECO:0000259" key="14">
    <source>
        <dbReference type="Pfam" id="PF19269"/>
    </source>
</evidence>
<dbReference type="InterPro" id="IPR004527">
    <property type="entry name" value="Glu-tRNA-ligase_bac/mito"/>
</dbReference>
<dbReference type="GO" id="GO:0005524">
    <property type="term" value="F:ATP binding"/>
    <property type="evidence" value="ECO:0007669"/>
    <property type="project" value="UniProtKB-KW"/>
</dbReference>
<dbReference type="PANTHER" id="PTHR43311:SF2">
    <property type="entry name" value="GLUTAMATE--TRNA LIGASE, MITOCHONDRIAL-RELATED"/>
    <property type="match status" value="1"/>
</dbReference>
<dbReference type="InterPro" id="IPR045462">
    <property type="entry name" value="aa-tRNA-synth_I_cd-bd"/>
</dbReference>
<dbReference type="GO" id="GO:0000049">
    <property type="term" value="F:tRNA binding"/>
    <property type="evidence" value="ECO:0007669"/>
    <property type="project" value="InterPro"/>
</dbReference>
<dbReference type="GO" id="GO:0004818">
    <property type="term" value="F:glutamate-tRNA ligase activity"/>
    <property type="evidence" value="ECO:0007669"/>
    <property type="project" value="UniProtKB-EC"/>
</dbReference>
<dbReference type="Pfam" id="PF19269">
    <property type="entry name" value="Anticodon_2"/>
    <property type="match status" value="1"/>
</dbReference>
<dbReference type="SUPFAM" id="SSF52374">
    <property type="entry name" value="Nucleotidylyl transferase"/>
    <property type="match status" value="1"/>
</dbReference>
<keyword evidence="7" id="KW-0547">Nucleotide-binding</keyword>
<dbReference type="InterPro" id="IPR014729">
    <property type="entry name" value="Rossmann-like_a/b/a_fold"/>
</dbReference>
<organism evidence="15">
    <name type="scientific">marine metagenome</name>
    <dbReference type="NCBI Taxonomy" id="408172"/>
    <lineage>
        <taxon>unclassified sequences</taxon>
        <taxon>metagenomes</taxon>
        <taxon>ecological metagenomes</taxon>
    </lineage>
</organism>
<dbReference type="PANTHER" id="PTHR43311">
    <property type="entry name" value="GLUTAMATE--TRNA LIGASE"/>
    <property type="match status" value="1"/>
</dbReference>
<protein>
    <recommendedName>
        <fullName evidence="4">glutamate--tRNA ligase</fullName>
        <ecNumber evidence="4">6.1.1.17</ecNumber>
    </recommendedName>
    <alternativeName>
        <fullName evidence="11">Glutamyl-tRNA synthetase</fullName>
    </alternativeName>
</protein>
<dbReference type="InterPro" id="IPR001412">
    <property type="entry name" value="aa-tRNA-synth_I_CS"/>
</dbReference>
<dbReference type="Pfam" id="PF00749">
    <property type="entry name" value="tRNA-synt_1c"/>
    <property type="match status" value="1"/>
</dbReference>
<evidence type="ECO:0000256" key="11">
    <source>
        <dbReference type="ARBA" id="ARBA00030865"/>
    </source>
</evidence>
<dbReference type="Gene3D" id="3.40.50.620">
    <property type="entry name" value="HUPs"/>
    <property type="match status" value="1"/>
</dbReference>
<sequence>MSVPIKVRFAPSPTGFLHIGGVRTALFNWLFARNQGGKFVLRIEDTDLSRSTEESIQEILESMRWLELEWDEGPFQQTERQQIYSQKVEQLLATGKAYHCYCTPEELDKKRNEAQQTGLKPKYDGTCRDRSDAPEGAPSVVRFKAPLEGSVVVEDLLRGKVVFDITELDDLILQRTDGTPTYNFVVVVDDSEMGITHVIRGDDHLSNTPRQCLLYDALNFERPQFSHISMILGQDKTRLSKRHGATSVLAYRDMGYLPDAMINYLARLGWSHGDQEIFSRKELIEHFSFDSVNTSAAIFDADKLLWLNEHYIKSTPSKELAQRLEPHLVTTGILPKDHGLNMQEIAKVIPCLKGRAKTLIEMAEKSAFFFKKQVEFDEKARSKFLTDEAKPLLEKVITGLSALDDFSSDKIESLFKKTVEEESLKLGKLAQPVRVALTGTTVSPGIYDVILLLGKEETLKRLRDVI</sequence>
<dbReference type="GO" id="GO:0006424">
    <property type="term" value="P:glutamyl-tRNA aminoacylation"/>
    <property type="evidence" value="ECO:0007669"/>
    <property type="project" value="InterPro"/>
</dbReference>
<evidence type="ECO:0000256" key="6">
    <source>
        <dbReference type="ARBA" id="ARBA00022598"/>
    </source>
</evidence>
<gene>
    <name evidence="15" type="ORF">METZ01_LOCUS70758</name>
</gene>
<name>A0A381TQ34_9ZZZZ</name>
<dbReference type="InterPro" id="IPR020058">
    <property type="entry name" value="Glu/Gln-tRNA-synth_Ib_cat-dom"/>
</dbReference>
<keyword evidence="6" id="KW-0436">Ligase</keyword>
<evidence type="ECO:0000256" key="2">
    <source>
        <dbReference type="ARBA" id="ARBA00007894"/>
    </source>
</evidence>
<evidence type="ECO:0000256" key="12">
    <source>
        <dbReference type="SAM" id="MobiDB-lite"/>
    </source>
</evidence>
<dbReference type="FunFam" id="3.40.50.620:FF:000007">
    <property type="entry name" value="Glutamate--tRNA ligase"/>
    <property type="match status" value="1"/>
</dbReference>
<feature type="compositionally biased region" description="Basic and acidic residues" evidence="12">
    <location>
        <begin position="121"/>
        <end position="133"/>
    </location>
</feature>
<evidence type="ECO:0000256" key="7">
    <source>
        <dbReference type="ARBA" id="ARBA00022741"/>
    </source>
</evidence>
<dbReference type="PRINTS" id="PR00987">
    <property type="entry name" value="TRNASYNTHGLU"/>
</dbReference>
<dbReference type="InterPro" id="IPR000924">
    <property type="entry name" value="Glu/Gln-tRNA-synth"/>
</dbReference>
<dbReference type="PROSITE" id="PS00178">
    <property type="entry name" value="AA_TRNA_LIGASE_I"/>
    <property type="match status" value="1"/>
</dbReference>
<evidence type="ECO:0000256" key="8">
    <source>
        <dbReference type="ARBA" id="ARBA00022840"/>
    </source>
</evidence>
<comment type="subcellular location">
    <subcellularLocation>
        <location evidence="1">Cytoplasm</location>
    </subcellularLocation>
</comment>
<dbReference type="AlphaFoldDB" id="A0A381TQ34"/>
<proteinExistence type="inferred from homology"/>
<dbReference type="EC" id="6.1.1.17" evidence="4"/>
<feature type="region of interest" description="Disordered" evidence="12">
    <location>
        <begin position="117"/>
        <end position="136"/>
    </location>
</feature>
<comment type="similarity">
    <text evidence="2">Belongs to the class-I aminoacyl-tRNA synthetase family. Glutamate--tRNA ligase type 1 subfamily.</text>
</comment>
<dbReference type="GO" id="GO:0005829">
    <property type="term" value="C:cytosol"/>
    <property type="evidence" value="ECO:0007669"/>
    <property type="project" value="TreeGrafter"/>
</dbReference>
<dbReference type="CDD" id="cd00808">
    <property type="entry name" value="GluRS_core"/>
    <property type="match status" value="1"/>
</dbReference>
<dbReference type="InterPro" id="IPR020751">
    <property type="entry name" value="aa-tRNA-synth_I_codon-bd_sub2"/>
</dbReference>
<accession>A0A381TQ34</accession>
<dbReference type="InterPro" id="IPR033910">
    <property type="entry name" value="GluRS_core"/>
</dbReference>